<organism evidence="10 11">
    <name type="scientific">Nocardioides panacihumi</name>
    <dbReference type="NCBI Taxonomy" id="400774"/>
    <lineage>
        <taxon>Bacteria</taxon>
        <taxon>Bacillati</taxon>
        <taxon>Actinomycetota</taxon>
        <taxon>Actinomycetes</taxon>
        <taxon>Propionibacteriales</taxon>
        <taxon>Nocardioidaceae</taxon>
        <taxon>Nocardioides</taxon>
    </lineage>
</organism>
<dbReference type="EMBL" id="BAAAPB010000008">
    <property type="protein sequence ID" value="GAA1977769.1"/>
    <property type="molecule type" value="Genomic_DNA"/>
</dbReference>
<keyword evidence="5 7" id="KW-0521">NADP</keyword>
<evidence type="ECO:0000256" key="1">
    <source>
        <dbReference type="ARBA" id="ARBA00004903"/>
    </source>
</evidence>
<evidence type="ECO:0000313" key="11">
    <source>
        <dbReference type="Proteomes" id="UP001500571"/>
    </source>
</evidence>
<dbReference type="PROSITE" id="PS51330">
    <property type="entry name" value="DHFR_2"/>
    <property type="match status" value="1"/>
</dbReference>
<keyword evidence="11" id="KW-1185">Reference proteome</keyword>
<evidence type="ECO:0000259" key="9">
    <source>
        <dbReference type="PROSITE" id="PS51330"/>
    </source>
</evidence>
<protein>
    <recommendedName>
        <fullName evidence="3 7">Dihydrofolate reductase</fullName>
        <ecNumber evidence="3 7">1.5.1.3</ecNumber>
    </recommendedName>
</protein>
<evidence type="ECO:0000256" key="5">
    <source>
        <dbReference type="ARBA" id="ARBA00022857"/>
    </source>
</evidence>
<keyword evidence="4 7" id="KW-0554">One-carbon metabolism</keyword>
<dbReference type="Proteomes" id="UP001500571">
    <property type="component" value="Unassembled WGS sequence"/>
</dbReference>
<sequence length="173" mass="19063">MLSESPDEQLTYLDKRVVLVVAVADNGVIGNGPEIPWRIPGEQAEFKALTMGHTLVMGRTTFESIGRPLPGRTTIVLTRDPEWSFEGVLVANTIEEALAMAAGLPGDVMVAGGAQVYAAALPYADRQVITRVRLTPEGDVHYPAYPAEEWTETTREPHELYDRVFLERRSAQV</sequence>
<comment type="similarity">
    <text evidence="2 7 8">Belongs to the dihydrofolate reductase family.</text>
</comment>
<evidence type="ECO:0000256" key="6">
    <source>
        <dbReference type="ARBA" id="ARBA00023002"/>
    </source>
</evidence>
<dbReference type="PANTHER" id="PTHR48069">
    <property type="entry name" value="DIHYDROFOLATE REDUCTASE"/>
    <property type="match status" value="1"/>
</dbReference>
<reference evidence="11" key="1">
    <citation type="journal article" date="2019" name="Int. J. Syst. Evol. Microbiol.">
        <title>The Global Catalogue of Microorganisms (GCM) 10K type strain sequencing project: providing services to taxonomists for standard genome sequencing and annotation.</title>
        <authorList>
            <consortium name="The Broad Institute Genomics Platform"/>
            <consortium name="The Broad Institute Genome Sequencing Center for Infectious Disease"/>
            <person name="Wu L."/>
            <person name="Ma J."/>
        </authorList>
    </citation>
    <scope>NUCLEOTIDE SEQUENCE [LARGE SCALE GENOMIC DNA]</scope>
    <source>
        <strain evidence="11">JCM 15309</strain>
    </source>
</reference>
<comment type="caution">
    <text evidence="10">The sequence shown here is derived from an EMBL/GenBank/DDBJ whole genome shotgun (WGS) entry which is preliminary data.</text>
</comment>
<dbReference type="SUPFAM" id="SSF53597">
    <property type="entry name" value="Dihydrofolate reductase-like"/>
    <property type="match status" value="1"/>
</dbReference>
<proteinExistence type="inferred from homology"/>
<dbReference type="Pfam" id="PF00186">
    <property type="entry name" value="DHFR_1"/>
    <property type="match status" value="1"/>
</dbReference>
<keyword evidence="6 7" id="KW-0560">Oxidoreductase</keyword>
<evidence type="ECO:0000256" key="7">
    <source>
        <dbReference type="PIRNR" id="PIRNR000194"/>
    </source>
</evidence>
<gene>
    <name evidence="10" type="ORF">GCM10009798_43740</name>
</gene>
<evidence type="ECO:0000256" key="4">
    <source>
        <dbReference type="ARBA" id="ARBA00022563"/>
    </source>
</evidence>
<dbReference type="InterPro" id="IPR001796">
    <property type="entry name" value="DHFR_dom"/>
</dbReference>
<dbReference type="PANTHER" id="PTHR48069:SF3">
    <property type="entry name" value="DIHYDROFOLATE REDUCTASE"/>
    <property type="match status" value="1"/>
</dbReference>
<dbReference type="RefSeq" id="WP_344048664.1">
    <property type="nucleotide sequence ID" value="NZ_BAAAPB010000008.1"/>
</dbReference>
<comment type="catalytic activity">
    <reaction evidence="7">
        <text>(6S)-5,6,7,8-tetrahydrofolate + NADP(+) = 7,8-dihydrofolate + NADPH + H(+)</text>
        <dbReference type="Rhea" id="RHEA:15009"/>
        <dbReference type="ChEBI" id="CHEBI:15378"/>
        <dbReference type="ChEBI" id="CHEBI:57451"/>
        <dbReference type="ChEBI" id="CHEBI:57453"/>
        <dbReference type="ChEBI" id="CHEBI:57783"/>
        <dbReference type="ChEBI" id="CHEBI:58349"/>
        <dbReference type="EC" id="1.5.1.3"/>
    </reaction>
</comment>
<dbReference type="InterPro" id="IPR024072">
    <property type="entry name" value="DHFR-like_dom_sf"/>
</dbReference>
<dbReference type="CDD" id="cd00209">
    <property type="entry name" value="DHFR"/>
    <property type="match status" value="1"/>
</dbReference>
<dbReference type="PIRSF" id="PIRSF000194">
    <property type="entry name" value="DHFR"/>
    <property type="match status" value="1"/>
</dbReference>
<dbReference type="Gene3D" id="3.40.430.10">
    <property type="entry name" value="Dihydrofolate Reductase, subunit A"/>
    <property type="match status" value="1"/>
</dbReference>
<comment type="function">
    <text evidence="7">Key enzyme in folate metabolism. Catalyzes an essential reaction for de novo glycine and purine synthesis, and for DNA precursor synthesis.</text>
</comment>
<dbReference type="InterPro" id="IPR017925">
    <property type="entry name" value="DHFR_CS"/>
</dbReference>
<evidence type="ECO:0000256" key="2">
    <source>
        <dbReference type="ARBA" id="ARBA00009539"/>
    </source>
</evidence>
<evidence type="ECO:0000313" key="10">
    <source>
        <dbReference type="EMBL" id="GAA1977769.1"/>
    </source>
</evidence>
<dbReference type="PROSITE" id="PS00075">
    <property type="entry name" value="DHFR_1"/>
    <property type="match status" value="1"/>
</dbReference>
<name>A0ABP5DEQ2_9ACTN</name>
<evidence type="ECO:0000256" key="8">
    <source>
        <dbReference type="RuleBase" id="RU004474"/>
    </source>
</evidence>
<dbReference type="InterPro" id="IPR012259">
    <property type="entry name" value="DHFR"/>
</dbReference>
<comment type="pathway">
    <text evidence="1 7">Cofactor biosynthesis; tetrahydrofolate biosynthesis; 5,6,7,8-tetrahydrofolate from 7,8-dihydrofolate: step 1/1.</text>
</comment>
<accession>A0ABP5DEQ2</accession>
<dbReference type="PRINTS" id="PR00070">
    <property type="entry name" value="DHFR"/>
</dbReference>
<feature type="domain" description="DHFR" evidence="9">
    <location>
        <begin position="16"/>
        <end position="173"/>
    </location>
</feature>
<dbReference type="EC" id="1.5.1.3" evidence="3 7"/>
<evidence type="ECO:0000256" key="3">
    <source>
        <dbReference type="ARBA" id="ARBA00012856"/>
    </source>
</evidence>